<sequence>MCPIWRLLVLLSLLSVPSAPHKQPWRGLAEAHMDRPALARIIAQGLMKHNAEGRIQNLRLMDSLNASGQMAPGMVGRLINGMNLQQQQESSANITNIQLDYSGIRISFHKEWFSANILLEFDIDLRLSFNNKIIKTHASMNLVVEFWLEKDEFGRRHLVIGNCSVEPSSIHTTVLTEDISPKMKHFLRNFREKVAKVIPHLVESQVCPLISEILRQLDVKLLKSLMGECPCPSREDSGFVKGGGVPVQLPVRPEEGCLPVL</sequence>
<evidence type="ECO:0000313" key="3">
    <source>
        <dbReference type="Ensembl" id="ENSNVIP00000023338.1"/>
    </source>
</evidence>
<dbReference type="InterPro" id="IPR032946">
    <property type="entry name" value="Bpifa3"/>
</dbReference>
<protein>
    <submittedName>
        <fullName evidence="3">BPI fold containing family A member 3</fullName>
    </submittedName>
</protein>
<feature type="chain" id="PRO_5034967490" evidence="1">
    <location>
        <begin position="21"/>
        <end position="261"/>
    </location>
</feature>
<dbReference type="InterPro" id="IPR017942">
    <property type="entry name" value="Lipid-bd_serum_glycop_N"/>
</dbReference>
<dbReference type="GO" id="GO:0008289">
    <property type="term" value="F:lipid binding"/>
    <property type="evidence" value="ECO:0007669"/>
    <property type="project" value="InterPro"/>
</dbReference>
<gene>
    <name evidence="3" type="primary">BPIFA3</name>
</gene>
<dbReference type="Pfam" id="PF01273">
    <property type="entry name" value="LBP_BPI_CETP"/>
    <property type="match status" value="1"/>
</dbReference>
<organism evidence="3 4">
    <name type="scientific">Neovison vison</name>
    <name type="common">American mink</name>
    <name type="synonym">Mustela vison</name>
    <dbReference type="NCBI Taxonomy" id="452646"/>
    <lineage>
        <taxon>Eukaryota</taxon>
        <taxon>Metazoa</taxon>
        <taxon>Chordata</taxon>
        <taxon>Craniata</taxon>
        <taxon>Vertebrata</taxon>
        <taxon>Euteleostomi</taxon>
        <taxon>Mammalia</taxon>
        <taxon>Eutheria</taxon>
        <taxon>Laurasiatheria</taxon>
        <taxon>Carnivora</taxon>
        <taxon>Caniformia</taxon>
        <taxon>Musteloidea</taxon>
        <taxon>Mustelidae</taxon>
        <taxon>Mustelinae</taxon>
        <taxon>Neogale</taxon>
    </lineage>
</organism>
<proteinExistence type="predicted"/>
<keyword evidence="1" id="KW-0732">Signal</keyword>
<keyword evidence="4" id="KW-1185">Reference proteome</keyword>
<dbReference type="PANTHER" id="PTHR47736">
    <property type="entry name" value="BPI FOLD-CONTAINING FAMILY A MEMBER 3"/>
    <property type="match status" value="1"/>
</dbReference>
<reference evidence="3" key="2">
    <citation type="submission" date="2025-09" db="UniProtKB">
        <authorList>
            <consortium name="Ensembl"/>
        </authorList>
    </citation>
    <scope>IDENTIFICATION</scope>
</reference>
<dbReference type="SUPFAM" id="SSF55394">
    <property type="entry name" value="Bactericidal permeability-increasing protein, BPI"/>
    <property type="match status" value="1"/>
</dbReference>
<evidence type="ECO:0000313" key="4">
    <source>
        <dbReference type="Proteomes" id="UP000694425"/>
    </source>
</evidence>
<evidence type="ECO:0000256" key="1">
    <source>
        <dbReference type="SAM" id="SignalP"/>
    </source>
</evidence>
<reference evidence="3" key="1">
    <citation type="submission" date="2025-08" db="UniProtKB">
        <authorList>
            <consortium name="Ensembl"/>
        </authorList>
    </citation>
    <scope>IDENTIFICATION</scope>
</reference>
<name>A0A8C7EU73_NEOVI</name>
<dbReference type="Proteomes" id="UP000694425">
    <property type="component" value="Unplaced"/>
</dbReference>
<feature type="domain" description="Lipid-binding serum glycoprotein N-terminal" evidence="2">
    <location>
        <begin position="45"/>
        <end position="217"/>
    </location>
</feature>
<evidence type="ECO:0000259" key="2">
    <source>
        <dbReference type="Pfam" id="PF01273"/>
    </source>
</evidence>
<dbReference type="AlphaFoldDB" id="A0A8C7EU73"/>
<dbReference type="Gene3D" id="3.15.10.10">
    <property type="entry name" value="Bactericidal permeability-increasing protein, domain 1"/>
    <property type="match status" value="1"/>
</dbReference>
<dbReference type="PANTHER" id="PTHR47736:SF1">
    <property type="entry name" value="BPI FOLD-CONTAINING FAMILY A MEMBER 3"/>
    <property type="match status" value="1"/>
</dbReference>
<dbReference type="InterPro" id="IPR017943">
    <property type="entry name" value="Bactericidal_perm-incr_a/b_dom"/>
</dbReference>
<accession>A0A8C7EU73</accession>
<dbReference type="Ensembl" id="ENSNVIT00000027128.1">
    <property type="protein sequence ID" value="ENSNVIP00000023338.1"/>
    <property type="gene ID" value="ENSNVIG00000018144.1"/>
</dbReference>
<feature type="signal peptide" evidence="1">
    <location>
        <begin position="1"/>
        <end position="20"/>
    </location>
</feature>
<dbReference type="GeneTree" id="ENSGT01100000263546"/>